<feature type="transmembrane region" description="Helical" evidence="8">
    <location>
        <begin position="451"/>
        <end position="471"/>
    </location>
</feature>
<name>D7A883_ANCN5</name>
<evidence type="ECO:0000256" key="2">
    <source>
        <dbReference type="ARBA" id="ARBA00022475"/>
    </source>
</evidence>
<dbReference type="Gene3D" id="3.40.30.10">
    <property type="entry name" value="Glutaredoxin"/>
    <property type="match status" value="1"/>
</dbReference>
<dbReference type="Pfam" id="PF02683">
    <property type="entry name" value="DsbD_TM"/>
    <property type="match status" value="1"/>
</dbReference>
<dbReference type="PANTHER" id="PTHR32234:SF0">
    <property type="entry name" value="THIOL:DISULFIDE INTERCHANGE PROTEIN DSBD"/>
    <property type="match status" value="1"/>
</dbReference>
<feature type="transmembrane region" description="Helical" evidence="8">
    <location>
        <begin position="421"/>
        <end position="439"/>
    </location>
</feature>
<dbReference type="NCBIfam" id="NF001419">
    <property type="entry name" value="PRK00293.1"/>
    <property type="match status" value="1"/>
</dbReference>
<evidence type="ECO:0000259" key="10">
    <source>
        <dbReference type="PROSITE" id="PS51352"/>
    </source>
</evidence>
<proteinExistence type="predicted"/>
<dbReference type="EC" id="1.8.1.8" evidence="11"/>
<dbReference type="GO" id="GO:0017004">
    <property type="term" value="P:cytochrome complex assembly"/>
    <property type="evidence" value="ECO:0007669"/>
    <property type="project" value="UniProtKB-KW"/>
</dbReference>
<feature type="transmembrane region" description="Helical" evidence="8">
    <location>
        <begin position="280"/>
        <end position="304"/>
    </location>
</feature>
<keyword evidence="9" id="KW-0732">Signal</keyword>
<feature type="signal peptide" evidence="9">
    <location>
        <begin position="1"/>
        <end position="27"/>
    </location>
</feature>
<dbReference type="AlphaFoldDB" id="D7A883"/>
<reference evidence="11 12" key="1">
    <citation type="journal article" date="2012" name="Stand. Genomic Sci.">
        <title>Complete genome sequence of the facultatively chemolithoautotrophic and methylotrophic alpha Proteobacterium Starkeya novella type strain (ATCC 8093(T)).</title>
        <authorList>
            <person name="Kappler U."/>
            <person name="Davenport K."/>
            <person name="Beatson S."/>
            <person name="Lucas S."/>
            <person name="Lapidus A."/>
            <person name="Copeland A."/>
            <person name="Berry K.W."/>
            <person name="Glavina Del Rio T."/>
            <person name="Hammon N."/>
            <person name="Dalin E."/>
            <person name="Tice H."/>
            <person name="Pitluck S."/>
            <person name="Richardson P."/>
            <person name="Bruce D."/>
            <person name="Goodwin L.A."/>
            <person name="Han C."/>
            <person name="Tapia R."/>
            <person name="Detter J.C."/>
            <person name="Chang Y.J."/>
            <person name="Jeffries C.D."/>
            <person name="Land M."/>
            <person name="Hauser L."/>
            <person name="Kyrpides N.C."/>
            <person name="Goker M."/>
            <person name="Ivanova N."/>
            <person name="Klenk H.P."/>
            <person name="Woyke T."/>
        </authorList>
    </citation>
    <scope>NUCLEOTIDE SEQUENCE [LARGE SCALE GENOMIC DNA]</scope>
    <source>
        <strain evidence="12">ATCC 8093 / DSM 506 / JCM 20403 / CCM 1077 / IAM 12100 / NBRC 12443 / NCIMB 10456</strain>
    </source>
</reference>
<dbReference type="InterPro" id="IPR028250">
    <property type="entry name" value="DsbDN"/>
</dbReference>
<dbReference type="KEGG" id="sno:Snov_1241"/>
<dbReference type="SUPFAM" id="SSF74863">
    <property type="entry name" value="Thiol:disulfide interchange protein DsbD, N-terminal domain (DsbD-alpha)"/>
    <property type="match status" value="1"/>
</dbReference>
<accession>D7A883</accession>
<keyword evidence="3 8" id="KW-0812">Transmembrane</keyword>
<evidence type="ECO:0000256" key="3">
    <source>
        <dbReference type="ARBA" id="ARBA00022692"/>
    </source>
</evidence>
<dbReference type="STRING" id="639283.Snov_1241"/>
<evidence type="ECO:0000313" key="11">
    <source>
        <dbReference type="EMBL" id="ADH88556.1"/>
    </source>
</evidence>
<dbReference type="GO" id="GO:0005886">
    <property type="term" value="C:plasma membrane"/>
    <property type="evidence" value="ECO:0007669"/>
    <property type="project" value="UniProtKB-SubCell"/>
</dbReference>
<dbReference type="GO" id="GO:0045454">
    <property type="term" value="P:cell redox homeostasis"/>
    <property type="evidence" value="ECO:0007669"/>
    <property type="project" value="TreeGrafter"/>
</dbReference>
<dbReference type="HOGENOM" id="CLU_014657_3_0_5"/>
<evidence type="ECO:0000256" key="4">
    <source>
        <dbReference type="ARBA" id="ARBA00022748"/>
    </source>
</evidence>
<keyword evidence="2" id="KW-1003">Cell membrane</keyword>
<keyword evidence="4" id="KW-0201">Cytochrome c-type biogenesis</keyword>
<dbReference type="PROSITE" id="PS51352">
    <property type="entry name" value="THIOREDOXIN_2"/>
    <property type="match status" value="1"/>
</dbReference>
<dbReference type="SUPFAM" id="SSF52833">
    <property type="entry name" value="Thioredoxin-like"/>
    <property type="match status" value="1"/>
</dbReference>
<feature type="transmembrane region" description="Helical" evidence="8">
    <location>
        <begin position="202"/>
        <end position="232"/>
    </location>
</feature>
<dbReference type="GO" id="GO:0047134">
    <property type="term" value="F:protein-disulfide reductase [NAD(P)H] activity"/>
    <property type="evidence" value="ECO:0007669"/>
    <property type="project" value="UniProtKB-EC"/>
</dbReference>
<feature type="region of interest" description="Disordered" evidence="7">
    <location>
        <begin position="157"/>
        <end position="179"/>
    </location>
</feature>
<dbReference type="Pfam" id="PF11412">
    <property type="entry name" value="DsbD_N"/>
    <property type="match status" value="1"/>
</dbReference>
<feature type="transmembrane region" description="Helical" evidence="8">
    <location>
        <begin position="398"/>
        <end position="415"/>
    </location>
</feature>
<dbReference type="InterPro" id="IPR036929">
    <property type="entry name" value="DsbDN_sf"/>
</dbReference>
<protein>
    <submittedName>
        <fullName evidence="11">Protein-disulfide reductase</fullName>
        <ecNumber evidence="11">1.8.1.8</ecNumber>
    </submittedName>
</protein>
<dbReference type="InterPro" id="IPR003834">
    <property type="entry name" value="Cyt_c_assmbl_TM_dom"/>
</dbReference>
<feature type="transmembrane region" description="Helical" evidence="8">
    <location>
        <begin position="362"/>
        <end position="386"/>
    </location>
</feature>
<dbReference type="eggNOG" id="COG4232">
    <property type="taxonomic scope" value="Bacteria"/>
</dbReference>
<feature type="domain" description="Thioredoxin" evidence="10">
    <location>
        <begin position="480"/>
        <end position="616"/>
    </location>
</feature>
<evidence type="ECO:0000256" key="6">
    <source>
        <dbReference type="ARBA" id="ARBA00023136"/>
    </source>
</evidence>
<dbReference type="EMBL" id="CP002026">
    <property type="protein sequence ID" value="ADH88556.1"/>
    <property type="molecule type" value="Genomic_DNA"/>
</dbReference>
<keyword evidence="6 8" id="KW-0472">Membrane</keyword>
<feature type="chain" id="PRO_5003092280" evidence="9">
    <location>
        <begin position="28"/>
        <end position="616"/>
    </location>
</feature>
<dbReference type="OrthoDB" id="9811036at2"/>
<dbReference type="Pfam" id="PF00085">
    <property type="entry name" value="Thioredoxin"/>
    <property type="match status" value="1"/>
</dbReference>
<dbReference type="InterPro" id="IPR013766">
    <property type="entry name" value="Thioredoxin_domain"/>
</dbReference>
<dbReference type="RefSeq" id="WP_013166061.1">
    <property type="nucleotide sequence ID" value="NC_014217.1"/>
</dbReference>
<evidence type="ECO:0000256" key="8">
    <source>
        <dbReference type="SAM" id="Phobius"/>
    </source>
</evidence>
<keyword evidence="5 8" id="KW-1133">Transmembrane helix</keyword>
<gene>
    <name evidence="11" type="ordered locus">Snov_1241</name>
</gene>
<dbReference type="Proteomes" id="UP000006633">
    <property type="component" value="Chromosome"/>
</dbReference>
<evidence type="ECO:0000256" key="7">
    <source>
        <dbReference type="SAM" id="MobiDB-lite"/>
    </source>
</evidence>
<evidence type="ECO:0000256" key="9">
    <source>
        <dbReference type="SAM" id="SignalP"/>
    </source>
</evidence>
<comment type="subcellular location">
    <subcellularLocation>
        <location evidence="1">Cell membrane</location>
        <topology evidence="1">Multi-pass membrane protein</topology>
    </subcellularLocation>
</comment>
<dbReference type="Gene3D" id="2.60.40.1250">
    <property type="entry name" value="Thiol:disulfide interchange protein DsbD, N-terminal domain"/>
    <property type="match status" value="1"/>
</dbReference>
<keyword evidence="11" id="KW-0560">Oxidoreductase</keyword>
<organism evidence="11 12">
    <name type="scientific">Ancylobacter novellus (strain ATCC 8093 / DSM 506 / JCM 20403 / CCM 1077 / IAM 12100 / NBRC 12443 / NCIMB 10456)</name>
    <name type="common">Starkeya novella</name>
    <dbReference type="NCBI Taxonomy" id="639283"/>
    <lineage>
        <taxon>Bacteria</taxon>
        <taxon>Pseudomonadati</taxon>
        <taxon>Pseudomonadota</taxon>
        <taxon>Alphaproteobacteria</taxon>
        <taxon>Hyphomicrobiales</taxon>
        <taxon>Xanthobacteraceae</taxon>
        <taxon>Ancylobacter</taxon>
    </lineage>
</organism>
<feature type="transmembrane region" description="Helical" evidence="8">
    <location>
        <begin position="244"/>
        <end position="268"/>
    </location>
</feature>
<sequence length="616" mass="62417">MAWQFLAGVIRSVILGLACLSPLGATAGESASFTALLAPTAAAEPFTLQAGRSPSGALLLRWKVAPGNYLYRDSLEASRDGAPVALERPTGEAKDDPNFGVVQIFHRDVEANAGELARTGQLRVSYQGCSDKGICFPPQARLVNLASLQIAEVSPGLTSSPADAADPESPSLAASEAGSTPMAIVENESEGIAALFQGGLGWTMLAFLGFGLLLALTPCVFPMIPILAGMLTRSGEALTWRRSLVLTGSYVLAMAGAYGLIGAVAGWSGANLQAALQTPLALGVMAAIFVALALSMFGLFDLALPAGFSARLAGRGGGGSISGAAVLGFGSALIVGPCVTPPLAGAMLYAAATGDAATGAAALFMLGLGMGLPLMLVGLFGASLLPRGGVWLEQAKKGFGVVFLAVAILLAGRLLPPPATLAMLGVLLVGSAAFFGGFDRLTASSGAAARLARGGGMVAALYGATLVIGAAGGAQDPFRPLAFVAAPAADQPVADTAVTVASSSGFDRAIVEASEGPAPDRPILVDFTADWCTVCKSNATVMAAPELRARLVGLPQITADVTDYNEATRSLMKRFRVVGPPALFLVDAQGREIPGSRIVGPITVEEIARRLDAAGA</sequence>
<evidence type="ECO:0000256" key="1">
    <source>
        <dbReference type="ARBA" id="ARBA00004651"/>
    </source>
</evidence>
<dbReference type="PANTHER" id="PTHR32234">
    <property type="entry name" value="THIOL:DISULFIDE INTERCHANGE PROTEIN DSBD"/>
    <property type="match status" value="1"/>
</dbReference>
<evidence type="ECO:0000256" key="5">
    <source>
        <dbReference type="ARBA" id="ARBA00022989"/>
    </source>
</evidence>
<keyword evidence="12" id="KW-1185">Reference proteome</keyword>
<evidence type="ECO:0000313" key="12">
    <source>
        <dbReference type="Proteomes" id="UP000006633"/>
    </source>
</evidence>
<feature type="transmembrane region" description="Helical" evidence="8">
    <location>
        <begin position="325"/>
        <end position="350"/>
    </location>
</feature>
<dbReference type="InterPro" id="IPR036249">
    <property type="entry name" value="Thioredoxin-like_sf"/>
</dbReference>